<evidence type="ECO:0000313" key="2">
    <source>
        <dbReference type="Proteomes" id="UP000323646"/>
    </source>
</evidence>
<organism evidence="1 2">
    <name type="scientific">Selenomonas ruminis</name>
    <dbReference type="NCBI Taxonomy" id="2593411"/>
    <lineage>
        <taxon>Bacteria</taxon>
        <taxon>Bacillati</taxon>
        <taxon>Bacillota</taxon>
        <taxon>Negativicutes</taxon>
        <taxon>Selenomonadales</taxon>
        <taxon>Selenomonadaceae</taxon>
        <taxon>Selenomonas</taxon>
    </lineage>
</organism>
<dbReference type="AlphaFoldDB" id="A0A5D6VYN1"/>
<comment type="caution">
    <text evidence="1">The sequence shown here is derived from an EMBL/GenBank/DDBJ whole genome shotgun (WGS) entry which is preliminary data.</text>
</comment>
<accession>A0A5D6VYN1</accession>
<evidence type="ECO:0000313" key="1">
    <source>
        <dbReference type="EMBL" id="TYZ21353.1"/>
    </source>
</evidence>
<dbReference type="RefSeq" id="WP_149171867.1">
    <property type="nucleotide sequence ID" value="NZ_VTOY01000009.1"/>
</dbReference>
<dbReference type="EMBL" id="VTOY01000009">
    <property type="protein sequence ID" value="TYZ21353.1"/>
    <property type="molecule type" value="Genomic_DNA"/>
</dbReference>
<proteinExistence type="predicted"/>
<protein>
    <submittedName>
        <fullName evidence="1">Uncharacterized protein</fullName>
    </submittedName>
</protein>
<gene>
    <name evidence="1" type="ORF">FZ040_10080</name>
</gene>
<dbReference type="Proteomes" id="UP000323646">
    <property type="component" value="Unassembled WGS sequence"/>
</dbReference>
<dbReference type="OrthoDB" id="2063512at2"/>
<name>A0A5D6VYN1_9FIRM</name>
<reference evidence="1 2" key="1">
    <citation type="submission" date="2019-08" db="EMBL/GenBank/DDBJ databases">
        <title>Selenomonas sp. mPRGC5 and Selenomonas sp. mPRGC8 isolated from ruminal fluid of dairy goat (Capra hircus).</title>
        <authorList>
            <person name="Poothong S."/>
            <person name="Nuengjamnong C."/>
            <person name="Tanasupawat S."/>
        </authorList>
    </citation>
    <scope>NUCLEOTIDE SEQUENCE [LARGE SCALE GENOMIC DNA]</scope>
    <source>
        <strain evidence="2">mPRGC5</strain>
    </source>
</reference>
<sequence length="180" mass="20312">MEQNFFRELARTLSRLQGGRFAGAVIMRADWQLMEDESVATAGLEVLKDRHGLFQVRCTAGKEVLEVTMLLGRYQKQLPDKSNLTSQLTGQNDLSNWQVEPAAVQAFTEAVGDTNWIHQGERPVIPGLLLMEKLLGERPAGKKLLSLRFYHAMTAGTVLVDWSAGKFFQQEKMTAAFRWQ</sequence>
<keyword evidence="2" id="KW-1185">Reference proteome</keyword>